<reference evidence="1" key="1">
    <citation type="submission" date="2023-04" db="EMBL/GenBank/DDBJ databases">
        <title>A chromosome-level genome assembly of the parasitoid wasp Eretmocerus hayati.</title>
        <authorList>
            <person name="Zhong Y."/>
            <person name="Liu S."/>
            <person name="Liu Y."/>
        </authorList>
    </citation>
    <scope>NUCLEOTIDE SEQUENCE</scope>
    <source>
        <strain evidence="1">ZJU_SS_LIU_2023</strain>
    </source>
</reference>
<organism evidence="1 2">
    <name type="scientific">Eretmocerus hayati</name>
    <dbReference type="NCBI Taxonomy" id="131215"/>
    <lineage>
        <taxon>Eukaryota</taxon>
        <taxon>Metazoa</taxon>
        <taxon>Ecdysozoa</taxon>
        <taxon>Arthropoda</taxon>
        <taxon>Hexapoda</taxon>
        <taxon>Insecta</taxon>
        <taxon>Pterygota</taxon>
        <taxon>Neoptera</taxon>
        <taxon>Endopterygota</taxon>
        <taxon>Hymenoptera</taxon>
        <taxon>Apocrita</taxon>
        <taxon>Proctotrupomorpha</taxon>
        <taxon>Chalcidoidea</taxon>
        <taxon>Aphelinidae</taxon>
        <taxon>Aphelininae</taxon>
        <taxon>Eretmocerus</taxon>
    </lineage>
</organism>
<proteinExistence type="predicted"/>
<sequence length="220" mass="24898">MFETDGQLEPHKMCDYRFVSSQFTPQHGRFFSPHYPANYPPNIRCSYQFRARSKERIRVVFEELSLEKGDVSCLNRADLIKVYDGSDTSKPAIAMLCNEDSEAEVLSTGSEMLVDFVANSQWHGQGFKAKYQFQPIEDHHVPEADRMAASNNQASLAAGRNSLIGPAVSATSKYTIQLSMKSNLNTSIISPREITWLHHQACIAHLVNKWLPNWFDPLGM</sequence>
<keyword evidence="2" id="KW-1185">Reference proteome</keyword>
<gene>
    <name evidence="1" type="ORF">QAD02_018468</name>
</gene>
<dbReference type="Proteomes" id="UP001239111">
    <property type="component" value="Chromosome 1"/>
</dbReference>
<evidence type="ECO:0000313" key="2">
    <source>
        <dbReference type="Proteomes" id="UP001239111"/>
    </source>
</evidence>
<evidence type="ECO:0000313" key="1">
    <source>
        <dbReference type="EMBL" id="KAJ8682676.1"/>
    </source>
</evidence>
<protein>
    <submittedName>
        <fullName evidence="1">Uncharacterized protein</fullName>
    </submittedName>
</protein>
<dbReference type="EMBL" id="CM056741">
    <property type="protein sequence ID" value="KAJ8682676.1"/>
    <property type="molecule type" value="Genomic_DNA"/>
</dbReference>
<accession>A0ACC2PIM6</accession>
<name>A0ACC2PIM6_9HYME</name>
<comment type="caution">
    <text evidence="1">The sequence shown here is derived from an EMBL/GenBank/DDBJ whole genome shotgun (WGS) entry which is preliminary data.</text>
</comment>
<feature type="non-terminal residue" evidence="1">
    <location>
        <position position="1"/>
    </location>
</feature>